<feature type="signal peptide" evidence="1">
    <location>
        <begin position="1"/>
        <end position="21"/>
    </location>
</feature>
<evidence type="ECO:0000256" key="1">
    <source>
        <dbReference type="SAM" id="SignalP"/>
    </source>
</evidence>
<reference evidence="2 3" key="1">
    <citation type="journal article" date="2018" name="MBio">
        <title>Comparative Genomics Reveals the Core Gene Toolbox for the Fungus-Insect Symbiosis.</title>
        <authorList>
            <person name="Wang Y."/>
            <person name="Stata M."/>
            <person name="Wang W."/>
            <person name="Stajich J.E."/>
            <person name="White M.M."/>
            <person name="Moncalvo J.M."/>
        </authorList>
    </citation>
    <scope>NUCLEOTIDE SEQUENCE [LARGE SCALE GENOMIC DNA]</scope>
    <source>
        <strain evidence="2 3">SC-DP-2</strain>
    </source>
</reference>
<dbReference type="AlphaFoldDB" id="A0A2T9Z8C3"/>
<feature type="chain" id="PRO_5015489502" description="Secreted protein" evidence="1">
    <location>
        <begin position="22"/>
        <end position="83"/>
    </location>
</feature>
<gene>
    <name evidence="2" type="ORF">BB560_004776</name>
</gene>
<dbReference type="EMBL" id="MBFS01001613">
    <property type="protein sequence ID" value="PVV00830.1"/>
    <property type="molecule type" value="Genomic_DNA"/>
</dbReference>
<proteinExistence type="predicted"/>
<dbReference type="Proteomes" id="UP000245609">
    <property type="component" value="Unassembled WGS sequence"/>
</dbReference>
<sequence>MSSAVHGNMLWIAYFLGTVSRTTDMLVLHGGSKTYCFCQAFCIQTPVTVDNNGSFLNSHLLDAKELVLSSGYEYLLTVAEIGT</sequence>
<feature type="non-terminal residue" evidence="2">
    <location>
        <position position="83"/>
    </location>
</feature>
<keyword evidence="1" id="KW-0732">Signal</keyword>
<keyword evidence="3" id="KW-1185">Reference proteome</keyword>
<comment type="caution">
    <text evidence="2">The sequence shown here is derived from an EMBL/GenBank/DDBJ whole genome shotgun (WGS) entry which is preliminary data.</text>
</comment>
<protein>
    <recommendedName>
        <fullName evidence="4">Secreted protein</fullName>
    </recommendedName>
</protein>
<evidence type="ECO:0008006" key="4">
    <source>
        <dbReference type="Google" id="ProtNLM"/>
    </source>
</evidence>
<name>A0A2T9Z8C3_9FUNG</name>
<evidence type="ECO:0000313" key="2">
    <source>
        <dbReference type="EMBL" id="PVV00830.1"/>
    </source>
</evidence>
<organism evidence="2 3">
    <name type="scientific">Smittium megazygosporum</name>
    <dbReference type="NCBI Taxonomy" id="133381"/>
    <lineage>
        <taxon>Eukaryota</taxon>
        <taxon>Fungi</taxon>
        <taxon>Fungi incertae sedis</taxon>
        <taxon>Zoopagomycota</taxon>
        <taxon>Kickxellomycotina</taxon>
        <taxon>Harpellomycetes</taxon>
        <taxon>Harpellales</taxon>
        <taxon>Legeriomycetaceae</taxon>
        <taxon>Smittium</taxon>
    </lineage>
</organism>
<accession>A0A2T9Z8C3</accession>
<evidence type="ECO:0000313" key="3">
    <source>
        <dbReference type="Proteomes" id="UP000245609"/>
    </source>
</evidence>